<feature type="transmembrane region" description="Helical" evidence="6">
    <location>
        <begin position="258"/>
        <end position="280"/>
    </location>
</feature>
<evidence type="ECO:0000313" key="8">
    <source>
        <dbReference type="EMBL" id="GLR48699.1"/>
    </source>
</evidence>
<evidence type="ECO:0000256" key="6">
    <source>
        <dbReference type="SAM" id="Phobius"/>
    </source>
</evidence>
<protein>
    <submittedName>
        <fullName evidence="8">Permease</fullName>
    </submittedName>
</protein>
<gene>
    <name evidence="8" type="ORF">GCM10007925_24190</name>
</gene>
<evidence type="ECO:0000256" key="3">
    <source>
        <dbReference type="ARBA" id="ARBA00022692"/>
    </source>
</evidence>
<feature type="transmembrane region" description="Helical" evidence="6">
    <location>
        <begin position="64"/>
        <end position="84"/>
    </location>
</feature>
<dbReference type="Proteomes" id="UP001156703">
    <property type="component" value="Unassembled WGS sequence"/>
</dbReference>
<reference evidence="9" key="1">
    <citation type="journal article" date="2019" name="Int. J. Syst. Evol. Microbiol.">
        <title>The Global Catalogue of Microorganisms (GCM) 10K type strain sequencing project: providing services to taxonomists for standard genome sequencing and annotation.</title>
        <authorList>
            <consortium name="The Broad Institute Genomics Platform"/>
            <consortium name="The Broad Institute Genome Sequencing Center for Infectious Disease"/>
            <person name="Wu L."/>
            <person name="Ma J."/>
        </authorList>
    </citation>
    <scope>NUCLEOTIDE SEQUENCE [LARGE SCALE GENOMIC DNA]</scope>
    <source>
        <strain evidence="9">NBRC 102146</strain>
    </source>
</reference>
<dbReference type="Pfam" id="PF00892">
    <property type="entry name" value="EamA"/>
    <property type="match status" value="2"/>
</dbReference>
<feature type="transmembrane region" description="Helical" evidence="6">
    <location>
        <begin position="172"/>
        <end position="192"/>
    </location>
</feature>
<keyword evidence="3 6" id="KW-0812">Transmembrane</keyword>
<feature type="transmembrane region" description="Helical" evidence="6">
    <location>
        <begin position="32"/>
        <end position="52"/>
    </location>
</feature>
<dbReference type="InterPro" id="IPR000620">
    <property type="entry name" value="EamA_dom"/>
</dbReference>
<organism evidence="8 9">
    <name type="scientific">Sphingomonas astaxanthinifaciens DSM 22298</name>
    <dbReference type="NCBI Taxonomy" id="1123267"/>
    <lineage>
        <taxon>Bacteria</taxon>
        <taxon>Pseudomonadati</taxon>
        <taxon>Pseudomonadota</taxon>
        <taxon>Alphaproteobacteria</taxon>
        <taxon>Sphingomonadales</taxon>
        <taxon>Sphingomonadaceae</taxon>
        <taxon>Sphingomonas</taxon>
    </lineage>
</organism>
<feature type="domain" description="EamA" evidence="7">
    <location>
        <begin position="173"/>
        <end position="303"/>
    </location>
</feature>
<comment type="subcellular location">
    <subcellularLocation>
        <location evidence="1">Membrane</location>
        <topology evidence="1">Multi-pass membrane protein</topology>
    </subcellularLocation>
</comment>
<name>A0ABQ5ZD27_9SPHN</name>
<sequence>MPAAAFAPSEAAVASRSLDTDRPAAQHPLGGILLRLVTALLLAIMFALVKLAATRGVHVVESLFYRQIGSAVCAAGLVLAGPGLNSLRTRRIGAHVGRMALGVTAMGLNFLAMVMLPLAEATAIGFTVPIFATILAAVTLGEPTGRWRWGAVAAGFLGVLLIVQPGAGGVPLAGAAVALVAALMTASVTIVIRRLGATERASTTVFWFAASSLVPLGLLMLHFGRAHDPTTFAILGVMALAGGLAQLTLTASLRLAPVALVMPMDYTSLLWATLLGAWLFAESPSVSIWLGAPVIIASGLVIVWREHHLARRVALEARAETST</sequence>
<evidence type="ECO:0000256" key="4">
    <source>
        <dbReference type="ARBA" id="ARBA00022989"/>
    </source>
</evidence>
<comment type="similarity">
    <text evidence="2">Belongs to the drug/metabolite transporter (DMT) superfamily. 10 TMS drug/metabolite exporter (DME) (TC 2.A.7.3) family.</text>
</comment>
<evidence type="ECO:0000256" key="5">
    <source>
        <dbReference type="ARBA" id="ARBA00023136"/>
    </source>
</evidence>
<feature type="transmembrane region" description="Helical" evidence="6">
    <location>
        <begin position="147"/>
        <end position="166"/>
    </location>
</feature>
<dbReference type="InterPro" id="IPR037185">
    <property type="entry name" value="EmrE-like"/>
</dbReference>
<comment type="caution">
    <text evidence="8">The sequence shown here is derived from an EMBL/GenBank/DDBJ whole genome shotgun (WGS) entry which is preliminary data.</text>
</comment>
<dbReference type="SUPFAM" id="SSF103481">
    <property type="entry name" value="Multidrug resistance efflux transporter EmrE"/>
    <property type="match status" value="2"/>
</dbReference>
<feature type="transmembrane region" description="Helical" evidence="6">
    <location>
        <begin position="286"/>
        <end position="304"/>
    </location>
</feature>
<evidence type="ECO:0000256" key="2">
    <source>
        <dbReference type="ARBA" id="ARBA00009853"/>
    </source>
</evidence>
<evidence type="ECO:0000259" key="7">
    <source>
        <dbReference type="Pfam" id="PF00892"/>
    </source>
</evidence>
<feature type="transmembrane region" description="Helical" evidence="6">
    <location>
        <begin position="122"/>
        <end position="140"/>
    </location>
</feature>
<accession>A0ABQ5ZD27</accession>
<dbReference type="PANTHER" id="PTHR22911">
    <property type="entry name" value="ACYL-MALONYL CONDENSING ENZYME-RELATED"/>
    <property type="match status" value="1"/>
</dbReference>
<dbReference type="PANTHER" id="PTHR22911:SF6">
    <property type="entry name" value="SOLUTE CARRIER FAMILY 35 MEMBER G1"/>
    <property type="match status" value="1"/>
</dbReference>
<keyword evidence="9" id="KW-1185">Reference proteome</keyword>
<keyword evidence="5 6" id="KW-0472">Membrane</keyword>
<evidence type="ECO:0000256" key="1">
    <source>
        <dbReference type="ARBA" id="ARBA00004141"/>
    </source>
</evidence>
<evidence type="ECO:0000313" key="9">
    <source>
        <dbReference type="Proteomes" id="UP001156703"/>
    </source>
</evidence>
<feature type="transmembrane region" description="Helical" evidence="6">
    <location>
        <begin position="204"/>
        <end position="224"/>
    </location>
</feature>
<keyword evidence="4 6" id="KW-1133">Transmembrane helix</keyword>
<feature type="transmembrane region" description="Helical" evidence="6">
    <location>
        <begin position="96"/>
        <end position="116"/>
    </location>
</feature>
<dbReference type="EMBL" id="BSOO01000036">
    <property type="protein sequence ID" value="GLR48699.1"/>
    <property type="molecule type" value="Genomic_DNA"/>
</dbReference>
<feature type="domain" description="EamA" evidence="7">
    <location>
        <begin position="31"/>
        <end position="163"/>
    </location>
</feature>
<feature type="transmembrane region" description="Helical" evidence="6">
    <location>
        <begin position="230"/>
        <end position="251"/>
    </location>
</feature>
<proteinExistence type="inferred from homology"/>